<keyword evidence="3" id="KW-1185">Reference proteome</keyword>
<dbReference type="Pfam" id="PF13578">
    <property type="entry name" value="Methyltransf_24"/>
    <property type="match status" value="1"/>
</dbReference>
<feature type="region of interest" description="Disordered" evidence="1">
    <location>
        <begin position="1"/>
        <end position="33"/>
    </location>
</feature>
<evidence type="ECO:0000313" key="2">
    <source>
        <dbReference type="EMBL" id="CAB9500525.1"/>
    </source>
</evidence>
<feature type="compositionally biased region" description="Basic and acidic residues" evidence="1">
    <location>
        <begin position="10"/>
        <end position="19"/>
    </location>
</feature>
<evidence type="ECO:0000313" key="3">
    <source>
        <dbReference type="Proteomes" id="UP001153069"/>
    </source>
</evidence>
<dbReference type="SUPFAM" id="SSF53335">
    <property type="entry name" value="S-adenosyl-L-methionine-dependent methyltransferases"/>
    <property type="match status" value="1"/>
</dbReference>
<dbReference type="InterPro" id="IPR029063">
    <property type="entry name" value="SAM-dependent_MTases_sf"/>
</dbReference>
<sequence length="303" mass="34692">MVTQKHRRHAAAEVSKEHSAPPSNSNRHLLSESARKRQNLPSLILMGLGVTATLRLFFHELKCAEDSTALQNLGNALAETFAPPRIVVQHQQQSSSSCLAPLPPIRTRGDMVRHLQQWNFTSGIEIGVQLGLFAEYNLKSWPACQTYKLIDLWQQQVNYKDAANVENSVHESFFQQTKERLQPFEKITQYYRMYSNEAAKIIAEEGQQVDFVYVDARHDYCGCKEDIELYWPLIKPGGILAGHDFMENYEVAPQDWSICMDGSIHPEAVKGAVMEFANKHKLPVGVTYRETMWNSWWIRKPLC</sequence>
<accession>A0A9N8DHC3</accession>
<reference evidence="2" key="1">
    <citation type="submission" date="2020-06" db="EMBL/GenBank/DDBJ databases">
        <authorList>
            <consortium name="Plant Systems Biology data submission"/>
        </authorList>
    </citation>
    <scope>NUCLEOTIDE SEQUENCE</scope>
    <source>
        <strain evidence="2">D6</strain>
    </source>
</reference>
<evidence type="ECO:0000256" key="1">
    <source>
        <dbReference type="SAM" id="MobiDB-lite"/>
    </source>
</evidence>
<evidence type="ECO:0008006" key="4">
    <source>
        <dbReference type="Google" id="ProtNLM"/>
    </source>
</evidence>
<dbReference type="PANTHER" id="PTHR37909">
    <property type="entry name" value="S-ADENOSYL-L-METHIONINE-DEPENDENT METHYLTRANSFERASES SUPERFAMILY PROTEIN"/>
    <property type="match status" value="1"/>
</dbReference>
<dbReference type="Gene3D" id="3.40.50.150">
    <property type="entry name" value="Vaccinia Virus protein VP39"/>
    <property type="match status" value="1"/>
</dbReference>
<dbReference type="EMBL" id="CAICTM010000084">
    <property type="protein sequence ID" value="CAB9500525.1"/>
    <property type="molecule type" value="Genomic_DNA"/>
</dbReference>
<dbReference type="OrthoDB" id="186626at2759"/>
<name>A0A9N8DHC3_9STRA</name>
<organism evidence="2 3">
    <name type="scientific">Seminavis robusta</name>
    <dbReference type="NCBI Taxonomy" id="568900"/>
    <lineage>
        <taxon>Eukaryota</taxon>
        <taxon>Sar</taxon>
        <taxon>Stramenopiles</taxon>
        <taxon>Ochrophyta</taxon>
        <taxon>Bacillariophyta</taxon>
        <taxon>Bacillariophyceae</taxon>
        <taxon>Bacillariophycidae</taxon>
        <taxon>Naviculales</taxon>
        <taxon>Naviculaceae</taxon>
        <taxon>Seminavis</taxon>
    </lineage>
</organism>
<dbReference type="PANTHER" id="PTHR37909:SF1">
    <property type="entry name" value="S-ADENOSYL-L-METHIONINE-DEPENDENT METHYLTRANSFERASES SUPERFAMILY PROTEIN"/>
    <property type="match status" value="1"/>
</dbReference>
<protein>
    <recommendedName>
        <fullName evidence="4">Methyltransferase</fullName>
    </recommendedName>
</protein>
<dbReference type="Proteomes" id="UP001153069">
    <property type="component" value="Unassembled WGS sequence"/>
</dbReference>
<comment type="caution">
    <text evidence="2">The sequence shown here is derived from an EMBL/GenBank/DDBJ whole genome shotgun (WGS) entry which is preliminary data.</text>
</comment>
<dbReference type="AlphaFoldDB" id="A0A9N8DHC3"/>
<proteinExistence type="predicted"/>
<gene>
    <name evidence="2" type="ORF">SEMRO_85_G045460.1</name>
</gene>